<evidence type="ECO:0000256" key="1">
    <source>
        <dbReference type="SAM" id="MobiDB-lite"/>
    </source>
</evidence>
<keyword evidence="4" id="KW-1185">Reference proteome</keyword>
<feature type="transmembrane region" description="Helical" evidence="2">
    <location>
        <begin position="7"/>
        <end position="27"/>
    </location>
</feature>
<keyword evidence="2" id="KW-1133">Transmembrane helix</keyword>
<dbReference type="PANTHER" id="PTHR15949:SF3">
    <property type="entry name" value="TESTIS-EXPRESSED PROTEIN 264"/>
    <property type="match status" value="1"/>
</dbReference>
<name>A0AAN5CCJ2_9BILA</name>
<organism evidence="3 4">
    <name type="scientific">Pristionchus mayeri</name>
    <dbReference type="NCBI Taxonomy" id="1317129"/>
    <lineage>
        <taxon>Eukaryota</taxon>
        <taxon>Metazoa</taxon>
        <taxon>Ecdysozoa</taxon>
        <taxon>Nematoda</taxon>
        <taxon>Chromadorea</taxon>
        <taxon>Rhabditida</taxon>
        <taxon>Rhabditina</taxon>
        <taxon>Diplogasteromorpha</taxon>
        <taxon>Diplogasteroidea</taxon>
        <taxon>Neodiplogasteridae</taxon>
        <taxon>Pristionchus</taxon>
    </lineage>
</organism>
<keyword evidence="2" id="KW-0812">Transmembrane</keyword>
<evidence type="ECO:0000256" key="2">
    <source>
        <dbReference type="SAM" id="Phobius"/>
    </source>
</evidence>
<dbReference type="GO" id="GO:0005634">
    <property type="term" value="C:nucleus"/>
    <property type="evidence" value="ECO:0007669"/>
    <property type="project" value="TreeGrafter"/>
</dbReference>
<feature type="compositionally biased region" description="Acidic residues" evidence="1">
    <location>
        <begin position="231"/>
        <end position="245"/>
    </location>
</feature>
<dbReference type="GO" id="GO:0005657">
    <property type="term" value="C:replication fork"/>
    <property type="evidence" value="ECO:0007669"/>
    <property type="project" value="TreeGrafter"/>
</dbReference>
<feature type="region of interest" description="Disordered" evidence="1">
    <location>
        <begin position="220"/>
        <end position="252"/>
    </location>
</feature>
<comment type="caution">
    <text evidence="3">The sequence shown here is derived from an EMBL/GenBank/DDBJ whole genome shotgun (WGS) entry which is preliminary data.</text>
</comment>
<protein>
    <submittedName>
        <fullName evidence="3">Uncharacterized protein</fullName>
    </submittedName>
</protein>
<dbReference type="Proteomes" id="UP001328107">
    <property type="component" value="Unassembled WGS sequence"/>
</dbReference>
<feature type="non-terminal residue" evidence="3">
    <location>
        <position position="1"/>
    </location>
</feature>
<dbReference type="GO" id="GO:0106300">
    <property type="term" value="P:protein-DNA covalent cross-linking repair"/>
    <property type="evidence" value="ECO:0007669"/>
    <property type="project" value="TreeGrafter"/>
</dbReference>
<dbReference type="GO" id="GO:0005789">
    <property type="term" value="C:endoplasmic reticulum membrane"/>
    <property type="evidence" value="ECO:0007669"/>
    <property type="project" value="TreeGrafter"/>
</dbReference>
<proteinExistence type="predicted"/>
<reference evidence="4" key="1">
    <citation type="submission" date="2022-10" db="EMBL/GenBank/DDBJ databases">
        <title>Genome assembly of Pristionchus species.</title>
        <authorList>
            <person name="Yoshida K."/>
            <person name="Sommer R.J."/>
        </authorList>
    </citation>
    <scope>NUCLEOTIDE SEQUENCE [LARGE SCALE GENOMIC DNA]</scope>
    <source>
        <strain evidence="4">RS5460</strain>
    </source>
</reference>
<dbReference type="GO" id="GO:0061709">
    <property type="term" value="P:reticulophagy"/>
    <property type="evidence" value="ECO:0007669"/>
    <property type="project" value="TreeGrafter"/>
</dbReference>
<dbReference type="PANTHER" id="PTHR15949">
    <property type="entry name" value="TESTIS-EXPRESSED PROTEIN 264"/>
    <property type="match status" value="1"/>
</dbReference>
<dbReference type="GO" id="GO:0000421">
    <property type="term" value="C:autophagosome membrane"/>
    <property type="evidence" value="ECO:0007669"/>
    <property type="project" value="TreeGrafter"/>
</dbReference>
<sequence>LQYSTVIMLWEAAAAVLVIALVLKLFGCFDSTEVSVSEKPSVFTGGITVYYKYHVGAYSGAYGICRELMQLVPNGAARGFGIFYDDPSKVPSHLLQSAVGVIVQVGSEALVQPIIIEQLQRRGLEKMVIPEVARSVTASCSMNLACALLPASLNPITKMYSAIVDYAKSNSLSTSVAMELYTLDSSLFTVHLPLDHQEEFVIPEKISTEDLKDRLACAKFDSDASSSESEPSGDEEYPEEGEESEVAEKKDE</sequence>
<dbReference type="EMBL" id="BTRK01000002">
    <property type="protein sequence ID" value="GMR37444.1"/>
    <property type="molecule type" value="Genomic_DNA"/>
</dbReference>
<accession>A0AAN5CCJ2</accession>
<gene>
    <name evidence="3" type="ORF">PMAYCL1PPCAC_07639</name>
</gene>
<keyword evidence="2" id="KW-0472">Membrane</keyword>
<dbReference type="AlphaFoldDB" id="A0AAN5CCJ2"/>
<evidence type="ECO:0000313" key="4">
    <source>
        <dbReference type="Proteomes" id="UP001328107"/>
    </source>
</evidence>
<evidence type="ECO:0000313" key="3">
    <source>
        <dbReference type="EMBL" id="GMR37444.1"/>
    </source>
</evidence>